<comment type="caution">
    <text evidence="9">The sequence shown here is derived from an EMBL/GenBank/DDBJ whole genome shotgun (WGS) entry which is preliminary data.</text>
</comment>
<keyword evidence="10" id="KW-1185">Reference proteome</keyword>
<keyword evidence="9" id="KW-0238">DNA-binding</keyword>
<dbReference type="InterPro" id="IPR015946">
    <property type="entry name" value="KH_dom-like_a/b"/>
</dbReference>
<dbReference type="HAMAP" id="MF_00867">
    <property type="entry name" value="KhpB"/>
    <property type="match status" value="1"/>
</dbReference>
<dbReference type="SMART" id="SM00393">
    <property type="entry name" value="R3H"/>
    <property type="match status" value="1"/>
</dbReference>
<dbReference type="Pfam" id="PF14804">
    <property type="entry name" value="Jag_N"/>
    <property type="match status" value="1"/>
</dbReference>
<dbReference type="GO" id="GO:0003723">
    <property type="term" value="F:RNA binding"/>
    <property type="evidence" value="ECO:0007669"/>
    <property type="project" value="UniProtKB-UniRule"/>
</dbReference>
<dbReference type="AlphaFoldDB" id="A0A1C0ACU7"/>
<dbReference type="PANTHER" id="PTHR35800">
    <property type="entry name" value="PROTEIN JAG"/>
    <property type="match status" value="1"/>
</dbReference>
<feature type="domain" description="R3H" evidence="8">
    <location>
        <begin position="142"/>
        <end position="207"/>
    </location>
</feature>
<reference evidence="10" key="1">
    <citation type="submission" date="2016-07" db="EMBL/GenBank/DDBJ databases">
        <authorList>
            <person name="Florea S."/>
            <person name="Webb J.S."/>
            <person name="Jaromczyk J."/>
            <person name="Schardl C.L."/>
        </authorList>
    </citation>
    <scope>NUCLEOTIDE SEQUENCE [LARGE SCALE GENOMIC DNA]</scope>
    <source>
        <strain evidence="10">Z6</strain>
    </source>
</reference>
<dbReference type="CDD" id="cd02644">
    <property type="entry name" value="R3H_jag"/>
    <property type="match status" value="1"/>
</dbReference>
<dbReference type="NCBIfam" id="NF041568">
    <property type="entry name" value="Jag_EloR"/>
    <property type="match status" value="1"/>
</dbReference>
<dbReference type="GO" id="GO:0005737">
    <property type="term" value="C:cytoplasm"/>
    <property type="evidence" value="ECO:0007669"/>
    <property type="project" value="UniProtKB-SubCell"/>
</dbReference>
<dbReference type="EMBL" id="LWDV01000005">
    <property type="protein sequence ID" value="OCL28440.1"/>
    <property type="molecule type" value="Genomic_DNA"/>
</dbReference>
<keyword evidence="2 6" id="KW-0694">RNA-binding</keyword>
<dbReference type="InterPro" id="IPR032782">
    <property type="entry name" value="KhpB_N"/>
</dbReference>
<reference evidence="9 10" key="2">
    <citation type="submission" date="2016-08" db="EMBL/GenBank/DDBJ databases">
        <title>Orenia metallireducens sp. nov. strain Z6, a Novel Metal-reducing Firmicute from the Deep Subsurface.</title>
        <authorList>
            <person name="Maxim B.I."/>
            <person name="Kenneth K."/>
            <person name="Flynn T.M."/>
            <person name="Oloughlin E.J."/>
            <person name="Locke R.A."/>
            <person name="Weber J.R."/>
            <person name="Egan S.M."/>
            <person name="Mackie R.I."/>
            <person name="Cann I.K."/>
        </authorList>
    </citation>
    <scope>NUCLEOTIDE SEQUENCE [LARGE SCALE GENOMIC DNA]</scope>
    <source>
        <strain evidence="9 10">Z6</strain>
    </source>
</reference>
<evidence type="ECO:0000256" key="4">
    <source>
        <dbReference type="ARBA" id="ARBA00023186"/>
    </source>
</evidence>
<evidence type="ECO:0000256" key="1">
    <source>
        <dbReference type="ARBA" id="ARBA00022490"/>
    </source>
</evidence>
<keyword evidence="5 6" id="KW-0961">Cell wall biogenesis/degradation</keyword>
<dbReference type="InterPro" id="IPR038008">
    <property type="entry name" value="Jag_KH"/>
</dbReference>
<sequence length="207" mass="23671">MERVIITGKTIEEALSRGLAKLNTTEDMVEYKVLEEAQSGFLGLIGRKDAKIELIKRIDKKEKAKEFLEELIKEMELNLEVKVIKDNNDKDVVLNITGDDLAIIIGHRGKTLDSLQYLTNLAVNKGKEDYLRVILDAEGYRERRKETLENLALKMANKAKKTGRKVMLEPMPPQERKVIHAVLHNKSDINTYSVGKEPYRKVVIVKE</sequence>
<dbReference type="Gene3D" id="3.30.1370.50">
    <property type="entry name" value="R3H-like domain"/>
    <property type="match status" value="1"/>
</dbReference>
<evidence type="ECO:0000259" key="8">
    <source>
        <dbReference type="PROSITE" id="PS51061"/>
    </source>
</evidence>
<comment type="subunit">
    <text evidence="6">Forms a complex with KhpA.</text>
</comment>
<keyword evidence="1 6" id="KW-0963">Cytoplasm</keyword>
<dbReference type="InterPro" id="IPR001374">
    <property type="entry name" value="R3H_dom"/>
</dbReference>
<evidence type="ECO:0000313" key="9">
    <source>
        <dbReference type="EMBL" id="OCL28440.1"/>
    </source>
</evidence>
<dbReference type="Pfam" id="PF01424">
    <property type="entry name" value="R3H"/>
    <property type="match status" value="1"/>
</dbReference>
<accession>A0A1C0ACU7</accession>
<dbReference type="Pfam" id="PF13083">
    <property type="entry name" value="KH_KhpA-B"/>
    <property type="match status" value="1"/>
</dbReference>
<keyword evidence="3 6" id="KW-0133">Cell shape</keyword>
<dbReference type="Gene3D" id="3.30.300.20">
    <property type="match status" value="1"/>
</dbReference>
<feature type="coiled-coil region" evidence="7">
    <location>
        <begin position="51"/>
        <end position="85"/>
    </location>
</feature>
<dbReference type="PROSITE" id="PS51061">
    <property type="entry name" value="R3H"/>
    <property type="match status" value="1"/>
</dbReference>
<dbReference type="InterPro" id="IPR034079">
    <property type="entry name" value="R3H_KhpB"/>
</dbReference>
<dbReference type="GO" id="GO:0003677">
    <property type="term" value="F:DNA binding"/>
    <property type="evidence" value="ECO:0007669"/>
    <property type="project" value="UniProtKB-KW"/>
</dbReference>
<dbReference type="InterPro" id="IPR036867">
    <property type="entry name" value="R3H_dom_sf"/>
</dbReference>
<dbReference type="Gene3D" id="3.30.30.80">
    <property type="entry name" value="probable RNA-binding protein from clostridium symbiosum atcc 14940"/>
    <property type="match status" value="1"/>
</dbReference>
<dbReference type="GO" id="GO:0071555">
    <property type="term" value="P:cell wall organization"/>
    <property type="evidence" value="ECO:0007669"/>
    <property type="project" value="UniProtKB-KW"/>
</dbReference>
<evidence type="ECO:0000256" key="5">
    <source>
        <dbReference type="ARBA" id="ARBA00023316"/>
    </source>
</evidence>
<comment type="domain">
    <text evidence="6">Has an N-terminal Jag-N domain and 2 RNA-binding domains (KH and R3H).</text>
</comment>
<dbReference type="InterPro" id="IPR039247">
    <property type="entry name" value="KhpB"/>
</dbReference>
<dbReference type="SMART" id="SM01245">
    <property type="entry name" value="Jag_N"/>
    <property type="match status" value="1"/>
</dbReference>
<evidence type="ECO:0000256" key="6">
    <source>
        <dbReference type="HAMAP-Rule" id="MF_00867"/>
    </source>
</evidence>
<dbReference type="OrthoDB" id="9794483at2"/>
<keyword evidence="4 6" id="KW-0143">Chaperone</keyword>
<evidence type="ECO:0000256" key="2">
    <source>
        <dbReference type="ARBA" id="ARBA00022884"/>
    </source>
</evidence>
<dbReference type="PANTHER" id="PTHR35800:SF1">
    <property type="entry name" value="RNA-BINDING PROTEIN KHPB"/>
    <property type="match status" value="1"/>
</dbReference>
<dbReference type="GO" id="GO:0009252">
    <property type="term" value="P:peptidoglycan biosynthetic process"/>
    <property type="evidence" value="ECO:0007669"/>
    <property type="project" value="UniProtKB-UniRule"/>
</dbReference>
<evidence type="ECO:0000256" key="7">
    <source>
        <dbReference type="SAM" id="Coils"/>
    </source>
</evidence>
<dbReference type="InterPro" id="IPR038247">
    <property type="entry name" value="Jag_N_dom_sf"/>
</dbReference>
<evidence type="ECO:0000313" key="10">
    <source>
        <dbReference type="Proteomes" id="UP000093514"/>
    </source>
</evidence>
<evidence type="ECO:0000256" key="3">
    <source>
        <dbReference type="ARBA" id="ARBA00022960"/>
    </source>
</evidence>
<gene>
    <name evidence="6" type="primary">khpB</name>
    <name evidence="6" type="synonym">eloR</name>
    <name evidence="9" type="ORF">U472_00710</name>
</gene>
<feature type="region of interest" description="Jag_N domain" evidence="6">
    <location>
        <begin position="5"/>
        <end position="55"/>
    </location>
</feature>
<dbReference type="Proteomes" id="UP000093514">
    <property type="component" value="Unassembled WGS sequence"/>
</dbReference>
<dbReference type="GO" id="GO:0008360">
    <property type="term" value="P:regulation of cell shape"/>
    <property type="evidence" value="ECO:0007669"/>
    <property type="project" value="UniProtKB-KW"/>
</dbReference>
<dbReference type="CDD" id="cd02414">
    <property type="entry name" value="KH-II_Jag"/>
    <property type="match status" value="1"/>
</dbReference>
<organism evidence="9 10">
    <name type="scientific">Orenia metallireducens</name>
    <dbReference type="NCBI Taxonomy" id="1413210"/>
    <lineage>
        <taxon>Bacteria</taxon>
        <taxon>Bacillati</taxon>
        <taxon>Bacillota</taxon>
        <taxon>Clostridia</taxon>
        <taxon>Halanaerobiales</taxon>
        <taxon>Halobacteroidaceae</taxon>
        <taxon>Orenia</taxon>
    </lineage>
</organism>
<comment type="similarity">
    <text evidence="6">Belongs to the KhpB RNA-binding protein family.</text>
</comment>
<comment type="function">
    <text evidence="6">A probable RNA chaperone. Forms a complex with KhpA which binds to cellular RNA and controls its expression. Plays a role in peptidoglycan (PG) homeostasis and cell length regulation.</text>
</comment>
<keyword evidence="7" id="KW-0175">Coiled coil</keyword>
<dbReference type="SUPFAM" id="SSF82708">
    <property type="entry name" value="R3H domain"/>
    <property type="match status" value="1"/>
</dbReference>
<protein>
    <recommendedName>
        <fullName evidence="6">RNA-binding protein KhpB</fullName>
    </recommendedName>
    <alternativeName>
        <fullName evidence="6">RNA-binding protein EloR</fullName>
    </alternativeName>
</protein>
<comment type="subcellular location">
    <subcellularLocation>
        <location evidence="6">Cytoplasm</location>
    </subcellularLocation>
</comment>
<dbReference type="RefSeq" id="WP_068714505.1">
    <property type="nucleotide sequence ID" value="NZ_LWDV01000005.1"/>
</dbReference>
<proteinExistence type="inferred from homology"/>
<name>A0A1C0ACU7_9FIRM</name>